<evidence type="ECO:0000313" key="2">
    <source>
        <dbReference type="EMBL" id="KAG0141083.1"/>
    </source>
</evidence>
<dbReference type="PANTHER" id="PTHR31962">
    <property type="entry name" value="SPHINGOLIPID LONG CHAIN BASE-RESPONSIVE PROTEIN PIL1"/>
    <property type="match status" value="1"/>
</dbReference>
<feature type="compositionally biased region" description="Polar residues" evidence="1">
    <location>
        <begin position="437"/>
        <end position="450"/>
    </location>
</feature>
<gene>
    <name evidence="2" type="ORF">CROQUDRAFT_83622</name>
</gene>
<organism evidence="2 3">
    <name type="scientific">Cronartium quercuum f. sp. fusiforme G11</name>
    <dbReference type="NCBI Taxonomy" id="708437"/>
    <lineage>
        <taxon>Eukaryota</taxon>
        <taxon>Fungi</taxon>
        <taxon>Dikarya</taxon>
        <taxon>Basidiomycota</taxon>
        <taxon>Pucciniomycotina</taxon>
        <taxon>Pucciniomycetes</taxon>
        <taxon>Pucciniales</taxon>
        <taxon>Coleosporiaceae</taxon>
        <taxon>Cronartium</taxon>
    </lineage>
</organism>
<feature type="region of interest" description="Disordered" evidence="1">
    <location>
        <begin position="1"/>
        <end position="27"/>
    </location>
</feature>
<dbReference type="InterPro" id="IPR028245">
    <property type="entry name" value="PIL1/LSP1"/>
</dbReference>
<feature type="region of interest" description="Disordered" evidence="1">
    <location>
        <begin position="330"/>
        <end position="450"/>
    </location>
</feature>
<dbReference type="GO" id="GO:0036286">
    <property type="term" value="C:eisosome filament"/>
    <property type="evidence" value="ECO:0007669"/>
    <property type="project" value="TreeGrafter"/>
</dbReference>
<evidence type="ECO:0000313" key="3">
    <source>
        <dbReference type="Proteomes" id="UP000886653"/>
    </source>
</evidence>
<dbReference type="GO" id="GO:0005886">
    <property type="term" value="C:plasma membrane"/>
    <property type="evidence" value="ECO:0007669"/>
    <property type="project" value="TreeGrafter"/>
</dbReference>
<reference evidence="2" key="1">
    <citation type="submission" date="2013-11" db="EMBL/GenBank/DDBJ databases">
        <title>Genome sequence of the fusiform rust pathogen reveals effectors for host alternation and coevolution with pine.</title>
        <authorList>
            <consortium name="DOE Joint Genome Institute"/>
            <person name="Smith K."/>
            <person name="Pendleton A."/>
            <person name="Kubisiak T."/>
            <person name="Anderson C."/>
            <person name="Salamov A."/>
            <person name="Aerts A."/>
            <person name="Riley R."/>
            <person name="Clum A."/>
            <person name="Lindquist E."/>
            <person name="Ence D."/>
            <person name="Campbell M."/>
            <person name="Kronenberg Z."/>
            <person name="Feau N."/>
            <person name="Dhillon B."/>
            <person name="Hamelin R."/>
            <person name="Burleigh J."/>
            <person name="Smith J."/>
            <person name="Yandell M."/>
            <person name="Nelson C."/>
            <person name="Grigoriev I."/>
            <person name="Davis J."/>
        </authorList>
    </citation>
    <scope>NUCLEOTIDE SEQUENCE</scope>
    <source>
        <strain evidence="2">G11</strain>
    </source>
</reference>
<protein>
    <recommendedName>
        <fullName evidence="4">Eisosome component PIL1-domain-containing protein</fullName>
    </recommendedName>
</protein>
<dbReference type="PANTHER" id="PTHR31962:SF1">
    <property type="entry name" value="SPHINGOLIPID LONG CHAIN BASE-RESPONSIVE PROTEIN PIL1"/>
    <property type="match status" value="1"/>
</dbReference>
<dbReference type="AlphaFoldDB" id="A0A9P6T834"/>
<accession>A0A9P6T834</accession>
<dbReference type="GO" id="GO:0070941">
    <property type="term" value="P:eisosome assembly"/>
    <property type="evidence" value="ECO:0007669"/>
    <property type="project" value="TreeGrafter"/>
</dbReference>
<dbReference type="OrthoDB" id="5599269at2759"/>
<evidence type="ECO:0008006" key="4">
    <source>
        <dbReference type="Google" id="ProtNLM"/>
    </source>
</evidence>
<feature type="region of interest" description="Disordered" evidence="1">
    <location>
        <begin position="172"/>
        <end position="193"/>
    </location>
</feature>
<feature type="compositionally biased region" description="Low complexity" evidence="1">
    <location>
        <begin position="352"/>
        <end position="371"/>
    </location>
</feature>
<dbReference type="Gene3D" id="1.20.1270.60">
    <property type="entry name" value="Arfaptin homology (AH) domain/BAR domain"/>
    <property type="match status" value="1"/>
</dbReference>
<sequence length="487" mass="52652">MGFDQPTSPPPPASASANQSQTSTSSKRSMFGSYLSSWGDTISEKASLTNLRQVQATYDPRQPSYTLKLQLLINSSKGVIQATDSLARQSHRTSQALFTWAQDQSASIDGVDLVDVGDRLAYLIYKTGDLFLEYGQTLEMARIELKEIRNFENELTKSRDRRKVLENQITKMKQDPKPKADHQDRLGNLSNELNSTTAELSTLERTLAQLKRAKLKNSYSIQFHAMRELGEKLAMIGGYGDLLVDELKESVPGMVYDGEERTAWIRGAAAESLAGYRGPLVERPELGQTPIGLSPPRQSMSPTNLAAPAQQRPSRDTRLFGESHRQELANLTQSSGVPPQHPVPSPARTTIPASHATSSTTNTHAITSTPSSRVSGPVTGSFAPVEPRVAPQLPARPKAHPILTLRPESGNTLPETGDQSGKSALMSPSGKPLPNYSRPSSSTSDIQRQGSIVVPVPVPAGVVTEGEVVAEDLPAYALTDSGPPTVI</sequence>
<dbReference type="EMBL" id="MU167403">
    <property type="protein sequence ID" value="KAG0141083.1"/>
    <property type="molecule type" value="Genomic_DNA"/>
</dbReference>
<dbReference type="Pfam" id="PF13805">
    <property type="entry name" value="Pil1"/>
    <property type="match status" value="1"/>
</dbReference>
<evidence type="ECO:0000256" key="1">
    <source>
        <dbReference type="SAM" id="MobiDB-lite"/>
    </source>
</evidence>
<dbReference type="GO" id="GO:0006897">
    <property type="term" value="P:endocytosis"/>
    <property type="evidence" value="ECO:0007669"/>
    <property type="project" value="TreeGrafter"/>
</dbReference>
<dbReference type="Proteomes" id="UP000886653">
    <property type="component" value="Unassembled WGS sequence"/>
</dbReference>
<feature type="compositionally biased region" description="Basic and acidic residues" evidence="1">
    <location>
        <begin position="172"/>
        <end position="185"/>
    </location>
</feature>
<dbReference type="GO" id="GO:0008289">
    <property type="term" value="F:lipid binding"/>
    <property type="evidence" value="ECO:0007669"/>
    <property type="project" value="TreeGrafter"/>
</dbReference>
<keyword evidence="3" id="KW-1185">Reference proteome</keyword>
<dbReference type="InterPro" id="IPR027267">
    <property type="entry name" value="AH/BAR_dom_sf"/>
</dbReference>
<comment type="caution">
    <text evidence="2">The sequence shown here is derived from an EMBL/GenBank/DDBJ whole genome shotgun (WGS) entry which is preliminary data.</text>
</comment>
<name>A0A9P6T834_9BASI</name>
<feature type="compositionally biased region" description="Polar residues" evidence="1">
    <location>
        <begin position="409"/>
        <end position="422"/>
    </location>
</feature>
<feature type="region of interest" description="Disordered" evidence="1">
    <location>
        <begin position="283"/>
        <end position="316"/>
    </location>
</feature>
<feature type="compositionally biased region" description="Low complexity" evidence="1">
    <location>
        <begin position="14"/>
        <end position="26"/>
    </location>
</feature>
<proteinExistence type="predicted"/>